<feature type="compositionally biased region" description="Polar residues" evidence="2">
    <location>
        <begin position="585"/>
        <end position="605"/>
    </location>
</feature>
<dbReference type="AlphaFoldDB" id="A0A401S7B6"/>
<feature type="region of interest" description="Disordered" evidence="2">
    <location>
        <begin position="85"/>
        <end position="113"/>
    </location>
</feature>
<evidence type="ECO:0000256" key="2">
    <source>
        <dbReference type="SAM" id="MobiDB-lite"/>
    </source>
</evidence>
<dbReference type="OrthoDB" id="10049175at2759"/>
<feature type="compositionally biased region" description="Basic and acidic residues" evidence="2">
    <location>
        <begin position="879"/>
        <end position="888"/>
    </location>
</feature>
<feature type="compositionally biased region" description="Basic and acidic residues" evidence="2">
    <location>
        <begin position="386"/>
        <end position="404"/>
    </location>
</feature>
<evidence type="ECO:0000313" key="4">
    <source>
        <dbReference type="EMBL" id="GCC26288.1"/>
    </source>
</evidence>
<dbReference type="EMBL" id="BEZZ01000117">
    <property type="protein sequence ID" value="GCC26288.1"/>
    <property type="molecule type" value="Genomic_DNA"/>
</dbReference>
<feature type="compositionally biased region" description="Polar residues" evidence="2">
    <location>
        <begin position="823"/>
        <end position="846"/>
    </location>
</feature>
<name>A0A401S7B6_CHIPU</name>
<evidence type="ECO:0000259" key="3">
    <source>
        <dbReference type="Pfam" id="PF15235"/>
    </source>
</evidence>
<feature type="region of interest" description="Disordered" evidence="2">
    <location>
        <begin position="879"/>
        <end position="980"/>
    </location>
</feature>
<feature type="region of interest" description="Disordered" evidence="2">
    <location>
        <begin position="1220"/>
        <end position="1239"/>
    </location>
</feature>
<feature type="region of interest" description="Disordered" evidence="2">
    <location>
        <begin position="127"/>
        <end position="500"/>
    </location>
</feature>
<dbReference type="Proteomes" id="UP000287033">
    <property type="component" value="Unassembled WGS sequence"/>
</dbReference>
<feature type="compositionally biased region" description="Basic and acidic residues" evidence="2">
    <location>
        <begin position="994"/>
        <end position="1004"/>
    </location>
</feature>
<feature type="compositionally biased region" description="Polar residues" evidence="2">
    <location>
        <begin position="889"/>
        <end position="899"/>
    </location>
</feature>
<feature type="compositionally biased region" description="Basic and acidic residues" evidence="2">
    <location>
        <begin position="415"/>
        <end position="437"/>
    </location>
</feature>
<gene>
    <name evidence="4" type="ORF">chiPu_0004704</name>
</gene>
<feature type="region of interest" description="Disordered" evidence="2">
    <location>
        <begin position="1"/>
        <end position="51"/>
    </location>
</feature>
<feature type="compositionally biased region" description="Polar residues" evidence="2">
    <location>
        <begin position="28"/>
        <end position="50"/>
    </location>
</feature>
<feature type="compositionally biased region" description="Polar residues" evidence="2">
    <location>
        <begin position="100"/>
        <end position="113"/>
    </location>
</feature>
<feature type="compositionally biased region" description="Basic and acidic residues" evidence="2">
    <location>
        <begin position="251"/>
        <end position="311"/>
    </location>
</feature>
<feature type="region of interest" description="Disordered" evidence="2">
    <location>
        <begin position="819"/>
        <end position="846"/>
    </location>
</feature>
<sequence>MGTVPNPQDSQAVQRSAAAMGRKDLGGSSCNNSQQKATSPDQQKASSSSLMLKESFINSAPLILESRQTENATSKLYTNGDQAVCDGGGEPGQWIKPDAMNSSQQGAEKNAQNSSEVIINQQTKCVHQGQPDICPDPGLSGTKRQLTKPADPQLMGTDHQKTKHTDPGHTGTDHQQTKHTDPGHTGTDHQQTKHTDPGHIGTDHQKTKHTDPGHTGTDHQQTKHTDLGPTGTDHQQTKSADPGHTGTDQQQTKHTDSGHTGTDHQKTKPADPRHTGTDHQKAKPADSGHTGTDHQKTKPADPRHTGTDHQQTKSADPGHTGTDQQQNKHTDPGHTGTDHQQTKPADPGCTGTDHQQTKLVDTRHTGTDHQQTKPADPGHSGTDQQQNKHIDSGHTGTDHQKIKPADPGCTGTDHQQTKHTDPGPTRTDHQQTKHTDPGHTGNDHQQTNPADLGHTGTDHQQTNRTDPGHTGTDHQQNKHTDPEPTGTDHQHTEHIDLGYPGTSYQKISIERREEKRVGIRTDMEQLESAIRDGLQTVTVKEETAFNMKTGNRKEQLRLTKEEAPPKTGPDIPSELHVQKIGARGTQESTQYSSREHQQMQPTDTEPNLGGIGQQQQQESKFKDAETMTSQSPGSYFPFIWNKSCRDVEVQAVLQSFQCKSTATSPQSPAPGSMSECQVGQNVYSERSHSKLSQSARISDSYHESEQLKVTCTFTEGSEHSNVVYELREELVGKTQTESFLSEVTYRNKTENAQEFSKESDYDPKAIDVKKSEPTNAEGLTDCGQAPSVLVTNESESGTHVPAKLRAEPERLKVAVELHERSMQSHSPCDNSENSEQPNINNSGNQDTGVPTLLHCVVNESSQCFYDSSRKSAIAANVHEKSNQKETAMDKSSQSNSATKISRKNDQQHDSITKFNHSKMWPESSGQSGLLQKPDPSTMAPDITKPSFCLKTAGDIQMDSSGPLSIGTVPKGSDQSQAPGDVIKVSGQAHNVYRIKREPDLDAKKQTNQTKDLPANSETADQPQGVCNDSETSGPVEGPHGITVETVQPEANQCISVLSGHPKDEHDTNKKVSQSQAVDSVSKECEQPKNDSDISKKSAQVITLYNDGKGFTQSEAGCATMKGSGQSKTDPHVSKQSHLFETKKPKPTIEVNVEPKHSDSDPDKEAVQSKNVRDVVWDEQGMTWEVYGASLDPESLGFAIQCHLQRQIVEYEKQIKVNNQSKRSASLDATPGSNKANKRRQQNIFRTVLQNMRSPQCCLRPQPSSVID</sequence>
<feature type="compositionally biased region" description="Basic and acidic residues" evidence="2">
    <location>
        <begin position="1060"/>
        <end position="1069"/>
    </location>
</feature>
<organism evidence="4 5">
    <name type="scientific">Chiloscyllium punctatum</name>
    <name type="common">Brownbanded bambooshark</name>
    <name type="synonym">Hemiscyllium punctatum</name>
    <dbReference type="NCBI Taxonomy" id="137246"/>
    <lineage>
        <taxon>Eukaryota</taxon>
        <taxon>Metazoa</taxon>
        <taxon>Chordata</taxon>
        <taxon>Craniata</taxon>
        <taxon>Vertebrata</taxon>
        <taxon>Chondrichthyes</taxon>
        <taxon>Elasmobranchii</taxon>
        <taxon>Galeomorphii</taxon>
        <taxon>Galeoidea</taxon>
        <taxon>Orectolobiformes</taxon>
        <taxon>Hemiscylliidae</taxon>
        <taxon>Chiloscyllium</taxon>
    </lineage>
</organism>
<proteinExistence type="predicted"/>
<feature type="region of interest" description="Disordered" evidence="2">
    <location>
        <begin position="994"/>
        <end position="1041"/>
    </location>
</feature>
<keyword evidence="5" id="KW-1185">Reference proteome</keyword>
<dbReference type="GO" id="GO:0031175">
    <property type="term" value="P:neuron projection development"/>
    <property type="evidence" value="ECO:0007669"/>
    <property type="project" value="TreeGrafter"/>
</dbReference>
<feature type="domain" description="G protein-regulated inducer of neurite outgrowth C-terminal" evidence="3">
    <location>
        <begin position="1148"/>
        <end position="1262"/>
    </location>
</feature>
<comment type="caution">
    <text evidence="4">The sequence shown here is derived from an EMBL/GenBank/DDBJ whole genome shotgun (WGS) entry which is preliminary data.</text>
</comment>
<feature type="region of interest" description="Disordered" evidence="2">
    <location>
        <begin position="1057"/>
        <end position="1094"/>
    </location>
</feature>
<dbReference type="Pfam" id="PF15235">
    <property type="entry name" value="GRIN_C"/>
    <property type="match status" value="1"/>
</dbReference>
<dbReference type="PANTHER" id="PTHR15718">
    <property type="entry name" value="G PROTEIN-REGULATED INDUCER OF NEURITE OUTGROWTH C-TERMINAL DOMAIN-CONTAINING PROTEIN"/>
    <property type="match status" value="1"/>
</dbReference>
<feature type="compositionally biased region" description="Basic and acidic residues" evidence="2">
    <location>
        <begin position="360"/>
        <end position="371"/>
    </location>
</feature>
<dbReference type="InterPro" id="IPR032745">
    <property type="entry name" value="GRIN_C"/>
</dbReference>
<protein>
    <recommendedName>
        <fullName evidence="3">G protein-regulated inducer of neurite outgrowth C-terminal domain-containing protein</fullName>
    </recommendedName>
</protein>
<feature type="compositionally biased region" description="Basic and acidic residues" evidence="2">
    <location>
        <begin position="471"/>
        <end position="496"/>
    </location>
</feature>
<accession>A0A401S7B6</accession>
<dbReference type="PANTHER" id="PTHR15718:SF6">
    <property type="entry name" value="G PROTEIN-REGULATED INDUCER OF NEURITE OUTGROWTH 3"/>
    <property type="match status" value="1"/>
</dbReference>
<feature type="compositionally biased region" description="Basic and acidic residues" evidence="2">
    <location>
        <begin position="326"/>
        <end position="341"/>
    </location>
</feature>
<feature type="compositionally biased region" description="Basic and acidic residues" evidence="2">
    <location>
        <begin position="158"/>
        <end position="226"/>
    </location>
</feature>
<dbReference type="STRING" id="137246.A0A401S7B6"/>
<comment type="function">
    <text evidence="1">May be involved in neurite outgrowth.</text>
</comment>
<feature type="compositionally biased region" description="Basic and acidic residues" evidence="2">
    <location>
        <begin position="1080"/>
        <end position="1094"/>
    </location>
</feature>
<feature type="compositionally biased region" description="Polar residues" evidence="2">
    <location>
        <begin position="1005"/>
        <end position="1032"/>
    </location>
</feature>
<feature type="compositionally biased region" description="Polar residues" evidence="2">
    <location>
        <begin position="1"/>
        <end position="14"/>
    </location>
</feature>
<feature type="region of interest" description="Disordered" evidence="2">
    <location>
        <begin position="581"/>
        <end position="617"/>
    </location>
</feature>
<dbReference type="GO" id="GO:0005886">
    <property type="term" value="C:plasma membrane"/>
    <property type="evidence" value="ECO:0007669"/>
    <property type="project" value="TreeGrafter"/>
</dbReference>
<dbReference type="InterPro" id="IPR026646">
    <property type="entry name" value="GPRIN2-like/GPRIN3"/>
</dbReference>
<feature type="compositionally biased region" description="Basic and acidic residues" evidence="2">
    <location>
        <begin position="902"/>
        <end position="911"/>
    </location>
</feature>
<reference evidence="4 5" key="1">
    <citation type="journal article" date="2018" name="Nat. Ecol. Evol.">
        <title>Shark genomes provide insights into elasmobranch evolution and the origin of vertebrates.</title>
        <authorList>
            <person name="Hara Y"/>
            <person name="Yamaguchi K"/>
            <person name="Onimaru K"/>
            <person name="Kadota M"/>
            <person name="Koyanagi M"/>
            <person name="Keeley SD"/>
            <person name="Tatsumi K"/>
            <person name="Tanaka K"/>
            <person name="Motone F"/>
            <person name="Kageyama Y"/>
            <person name="Nozu R"/>
            <person name="Adachi N"/>
            <person name="Nishimura O"/>
            <person name="Nakagawa R"/>
            <person name="Tanegashima C"/>
            <person name="Kiyatake I"/>
            <person name="Matsumoto R"/>
            <person name="Murakumo K"/>
            <person name="Nishida K"/>
            <person name="Terakita A"/>
            <person name="Kuratani S"/>
            <person name="Sato K"/>
            <person name="Hyodo S Kuraku.S."/>
        </authorList>
    </citation>
    <scope>NUCLEOTIDE SEQUENCE [LARGE SCALE GENOMIC DNA]</scope>
</reference>
<evidence type="ECO:0000313" key="5">
    <source>
        <dbReference type="Proteomes" id="UP000287033"/>
    </source>
</evidence>
<evidence type="ECO:0000256" key="1">
    <source>
        <dbReference type="ARBA" id="ARBA00002358"/>
    </source>
</evidence>